<comment type="pathway">
    <text evidence="1 11">Purine metabolism; 7-cyano-7-deazaguanine biosynthesis.</text>
</comment>
<evidence type="ECO:0000256" key="5">
    <source>
        <dbReference type="ARBA" id="ARBA00022785"/>
    </source>
</evidence>
<dbReference type="GO" id="GO:0008616">
    <property type="term" value="P:tRNA queuosine(34) biosynthetic process"/>
    <property type="evidence" value="ECO:0007669"/>
    <property type="project" value="UniProtKB-UniRule"/>
</dbReference>
<evidence type="ECO:0000256" key="4">
    <source>
        <dbReference type="ARBA" id="ARBA00022741"/>
    </source>
</evidence>
<gene>
    <name evidence="11" type="primary">queC</name>
    <name evidence="12" type="ORF">POREN0001_0434</name>
</gene>
<keyword evidence="3 11" id="KW-0479">Metal-binding</keyword>
<evidence type="ECO:0000256" key="1">
    <source>
        <dbReference type="ARBA" id="ARBA00005061"/>
    </source>
</evidence>
<keyword evidence="6 11" id="KW-0862">Zinc</keyword>
<dbReference type="NCBIfam" id="TIGR00364">
    <property type="entry name" value="7-cyano-7-deazaguanine synthase QueC"/>
    <property type="match status" value="1"/>
</dbReference>
<evidence type="ECO:0000313" key="12">
    <source>
        <dbReference type="EMBL" id="EEN82202.1"/>
    </source>
</evidence>
<feature type="binding site" evidence="11">
    <location>
        <position position="202"/>
    </location>
    <ligand>
        <name>Zn(2+)</name>
        <dbReference type="ChEBI" id="CHEBI:29105"/>
    </ligand>
</feature>
<evidence type="ECO:0000313" key="13">
    <source>
        <dbReference type="Proteomes" id="UP000004295"/>
    </source>
</evidence>
<evidence type="ECO:0000256" key="7">
    <source>
        <dbReference type="ARBA" id="ARBA00022840"/>
    </source>
</evidence>
<dbReference type="HAMAP" id="MF_01633">
    <property type="entry name" value="QueC"/>
    <property type="match status" value="1"/>
</dbReference>
<dbReference type="SUPFAM" id="SSF52402">
    <property type="entry name" value="Adenine nucleotide alpha hydrolases-like"/>
    <property type="match status" value="1"/>
</dbReference>
<protein>
    <recommendedName>
        <fullName evidence="9 11">7-cyano-7-deazaguanine synthase</fullName>
        <ecNumber evidence="9 11">6.3.4.20</ecNumber>
    </recommendedName>
    <alternativeName>
        <fullName evidence="11">7-cyano-7-carbaguanine synthase</fullName>
    </alternativeName>
    <alternativeName>
        <fullName evidence="11">PreQ(0) synthase</fullName>
    </alternativeName>
    <alternativeName>
        <fullName evidence="11">Queuosine biosynthesis protein QueC</fullName>
    </alternativeName>
</protein>
<dbReference type="GO" id="GO:0005524">
    <property type="term" value="F:ATP binding"/>
    <property type="evidence" value="ECO:0007669"/>
    <property type="project" value="UniProtKB-UniRule"/>
</dbReference>
<organism evidence="12 13">
    <name type="scientific">Porphyromonas endodontalis (strain ATCC 35406 / DSM 24491 / JCM 8526 / CCUG 16442 / BCRC 14492 / NCTC 13058 / HG 370)</name>
    <name type="common">Bacteroides endodontalis</name>
    <dbReference type="NCBI Taxonomy" id="553175"/>
    <lineage>
        <taxon>Bacteria</taxon>
        <taxon>Pseudomonadati</taxon>
        <taxon>Bacteroidota</taxon>
        <taxon>Bacteroidia</taxon>
        <taxon>Bacteroidales</taxon>
        <taxon>Porphyromonadaceae</taxon>
        <taxon>Porphyromonas</taxon>
    </lineage>
</organism>
<evidence type="ECO:0000256" key="9">
    <source>
        <dbReference type="ARBA" id="ARBA00039149"/>
    </source>
</evidence>
<evidence type="ECO:0000256" key="10">
    <source>
        <dbReference type="ARBA" id="ARBA00047890"/>
    </source>
</evidence>
<reference evidence="12 13" key="1">
    <citation type="submission" date="2009-04" db="EMBL/GenBank/DDBJ databases">
        <authorList>
            <person name="Sebastian Y."/>
            <person name="Madupu R."/>
            <person name="Durkin A.S."/>
            <person name="Torralba M."/>
            <person name="Methe B."/>
            <person name="Sutton G.G."/>
            <person name="Strausberg R.L."/>
            <person name="Nelson K.E."/>
        </authorList>
    </citation>
    <scope>NUCLEOTIDE SEQUENCE [LARGE SCALE GENOMIC DNA]</scope>
    <source>
        <strain evidence="13">ATCC 35406 / BCRC 14492 / JCM 8526 / NCTC 13058 / HG 370</strain>
    </source>
</reference>
<dbReference type="Pfam" id="PF06508">
    <property type="entry name" value="QueC"/>
    <property type="match status" value="1"/>
</dbReference>
<dbReference type="Gene3D" id="3.40.50.620">
    <property type="entry name" value="HUPs"/>
    <property type="match status" value="1"/>
</dbReference>
<dbReference type="GO" id="GO:0008270">
    <property type="term" value="F:zinc ion binding"/>
    <property type="evidence" value="ECO:0007669"/>
    <property type="project" value="UniProtKB-UniRule"/>
</dbReference>
<comment type="similarity">
    <text evidence="8 11">Belongs to the QueC family.</text>
</comment>
<dbReference type="GO" id="GO:0016879">
    <property type="term" value="F:ligase activity, forming carbon-nitrogen bonds"/>
    <property type="evidence" value="ECO:0007669"/>
    <property type="project" value="UniProtKB-UniRule"/>
</dbReference>
<keyword evidence="2 11" id="KW-0436">Ligase</keyword>
<name>C3JC36_POREA</name>
<keyword evidence="4 11" id="KW-0547">Nucleotide-binding</keyword>
<evidence type="ECO:0000256" key="3">
    <source>
        <dbReference type="ARBA" id="ARBA00022723"/>
    </source>
</evidence>
<dbReference type="PANTHER" id="PTHR42914">
    <property type="entry name" value="7-CYANO-7-DEAZAGUANINE SYNTHASE"/>
    <property type="match status" value="1"/>
</dbReference>
<dbReference type="EC" id="6.3.4.20" evidence="9 11"/>
<dbReference type="UniPathway" id="UPA00391"/>
<dbReference type="eggNOG" id="COG0603">
    <property type="taxonomic scope" value="Bacteria"/>
</dbReference>
<feature type="binding site" evidence="11">
    <location>
        <position position="191"/>
    </location>
    <ligand>
        <name>Zn(2+)</name>
        <dbReference type="ChEBI" id="CHEBI:29105"/>
    </ligand>
</feature>
<evidence type="ECO:0000256" key="11">
    <source>
        <dbReference type="HAMAP-Rule" id="MF_01633"/>
    </source>
</evidence>
<comment type="caution">
    <text evidence="12">The sequence shown here is derived from an EMBL/GenBank/DDBJ whole genome shotgun (WGS) entry which is preliminary data.</text>
</comment>
<comment type="cofactor">
    <cofactor evidence="11">
        <name>Zn(2+)</name>
        <dbReference type="ChEBI" id="CHEBI:29105"/>
    </cofactor>
    <text evidence="11">Binds 1 zinc ion per subunit.</text>
</comment>
<dbReference type="GeneID" id="93365783"/>
<sequence>MLTTAHNGARDGLIVLSGGLDSTTLLYDYRDEIALAVTFDYGSKHNQREIPCAQHHCRQLGIEHLIIPLGFMGQYFRSDLLLSGGEIPLGAYNEENMQATVVPFRNGIMLSIAAGLAESRGLKRLFIANHFGDHNIYPDCRATFAEPMAEAILQGTSNSVELAAPYTHLSKSEIVAVGMPLGLDYATTWSCYVGGETQCGECATCRERKEAFALAGVPDPTSYLQ</sequence>
<evidence type="ECO:0000256" key="2">
    <source>
        <dbReference type="ARBA" id="ARBA00022598"/>
    </source>
</evidence>
<feature type="binding site" evidence="11">
    <location>
        <position position="205"/>
    </location>
    <ligand>
        <name>Zn(2+)</name>
        <dbReference type="ChEBI" id="CHEBI:29105"/>
    </ligand>
</feature>
<comment type="catalytic activity">
    <reaction evidence="10 11">
        <text>7-carboxy-7-carbaguanine + NH4(+) + 2 ATP = 7-cyano-7-carbaguanine + 2 AMP + 2 diphosphate + 2 H(+)</text>
        <dbReference type="Rhea" id="RHEA:27982"/>
        <dbReference type="ChEBI" id="CHEBI:15378"/>
        <dbReference type="ChEBI" id="CHEBI:28938"/>
        <dbReference type="ChEBI" id="CHEBI:30616"/>
        <dbReference type="ChEBI" id="CHEBI:33019"/>
        <dbReference type="ChEBI" id="CHEBI:45075"/>
        <dbReference type="ChEBI" id="CHEBI:61036"/>
        <dbReference type="ChEBI" id="CHEBI:456215"/>
        <dbReference type="EC" id="6.3.4.20"/>
    </reaction>
</comment>
<accession>C3JC36</accession>
<proteinExistence type="inferred from homology"/>
<dbReference type="STRING" id="553175.POREN0001_0434"/>
<dbReference type="CDD" id="cd01995">
    <property type="entry name" value="QueC-like"/>
    <property type="match status" value="1"/>
</dbReference>
<evidence type="ECO:0000256" key="6">
    <source>
        <dbReference type="ARBA" id="ARBA00022833"/>
    </source>
</evidence>
<comment type="function">
    <text evidence="11">Catalyzes the ATP-dependent conversion of 7-carboxy-7-deazaguanine (CDG) to 7-cyano-7-deazaguanine (preQ(0)).</text>
</comment>
<dbReference type="AlphaFoldDB" id="C3JC36"/>
<dbReference type="InterPro" id="IPR014729">
    <property type="entry name" value="Rossmann-like_a/b/a_fold"/>
</dbReference>
<dbReference type="InterPro" id="IPR018317">
    <property type="entry name" value="QueC"/>
</dbReference>
<dbReference type="PANTHER" id="PTHR42914:SF1">
    <property type="entry name" value="7-CYANO-7-DEAZAGUANINE SYNTHASE"/>
    <property type="match status" value="1"/>
</dbReference>
<feature type="binding site" evidence="11">
    <location>
        <position position="199"/>
    </location>
    <ligand>
        <name>Zn(2+)</name>
        <dbReference type="ChEBI" id="CHEBI:29105"/>
    </ligand>
</feature>
<dbReference type="Proteomes" id="UP000004295">
    <property type="component" value="Unassembled WGS sequence"/>
</dbReference>
<evidence type="ECO:0000256" key="8">
    <source>
        <dbReference type="ARBA" id="ARBA00037993"/>
    </source>
</evidence>
<dbReference type="PIRSF" id="PIRSF006293">
    <property type="entry name" value="ExsB"/>
    <property type="match status" value="1"/>
</dbReference>
<keyword evidence="7 11" id="KW-0067">ATP-binding</keyword>
<keyword evidence="5 11" id="KW-0671">Queuosine biosynthesis</keyword>
<dbReference type="EMBL" id="ACNN01000029">
    <property type="protein sequence ID" value="EEN82202.1"/>
    <property type="molecule type" value="Genomic_DNA"/>
</dbReference>
<feature type="binding site" evidence="11">
    <location>
        <begin position="16"/>
        <end position="26"/>
    </location>
    <ligand>
        <name>ATP</name>
        <dbReference type="ChEBI" id="CHEBI:30616"/>
    </ligand>
</feature>
<dbReference type="RefSeq" id="WP_004334440.1">
    <property type="nucleotide sequence ID" value="NZ_ACNN01000029.1"/>
</dbReference>
<keyword evidence="13" id="KW-1185">Reference proteome</keyword>